<protein>
    <recommendedName>
        <fullName evidence="4">WW domain-containing protein</fullName>
    </recommendedName>
</protein>
<keyword evidence="3" id="KW-1185">Reference proteome</keyword>
<accession>A0A409WXT7</accession>
<organism evidence="2 3">
    <name type="scientific">Psilocybe cyanescens</name>
    <dbReference type="NCBI Taxonomy" id="93625"/>
    <lineage>
        <taxon>Eukaryota</taxon>
        <taxon>Fungi</taxon>
        <taxon>Dikarya</taxon>
        <taxon>Basidiomycota</taxon>
        <taxon>Agaricomycotina</taxon>
        <taxon>Agaricomycetes</taxon>
        <taxon>Agaricomycetidae</taxon>
        <taxon>Agaricales</taxon>
        <taxon>Agaricineae</taxon>
        <taxon>Strophariaceae</taxon>
        <taxon>Psilocybe</taxon>
    </lineage>
</organism>
<feature type="transmembrane region" description="Helical" evidence="1">
    <location>
        <begin position="429"/>
        <end position="462"/>
    </location>
</feature>
<feature type="transmembrane region" description="Helical" evidence="1">
    <location>
        <begin position="386"/>
        <end position="408"/>
    </location>
</feature>
<dbReference type="InParanoid" id="A0A409WXT7"/>
<evidence type="ECO:0008006" key="4">
    <source>
        <dbReference type="Google" id="ProtNLM"/>
    </source>
</evidence>
<dbReference type="EMBL" id="NHYD01003030">
    <property type="protein sequence ID" value="PPQ83302.1"/>
    <property type="molecule type" value="Genomic_DNA"/>
</dbReference>
<reference evidence="2 3" key="1">
    <citation type="journal article" date="2018" name="Evol. Lett.">
        <title>Horizontal gene cluster transfer increased hallucinogenic mushroom diversity.</title>
        <authorList>
            <person name="Reynolds H.T."/>
            <person name="Vijayakumar V."/>
            <person name="Gluck-Thaler E."/>
            <person name="Korotkin H.B."/>
            <person name="Matheny P.B."/>
            <person name="Slot J.C."/>
        </authorList>
    </citation>
    <scope>NUCLEOTIDE SEQUENCE [LARGE SCALE GENOMIC DNA]</scope>
    <source>
        <strain evidence="2 3">2631</strain>
    </source>
</reference>
<evidence type="ECO:0000313" key="2">
    <source>
        <dbReference type="EMBL" id="PPQ83302.1"/>
    </source>
</evidence>
<comment type="caution">
    <text evidence="2">The sequence shown here is derived from an EMBL/GenBank/DDBJ whole genome shotgun (WGS) entry which is preliminary data.</text>
</comment>
<dbReference type="CDD" id="cd00201">
    <property type="entry name" value="WW"/>
    <property type="match status" value="1"/>
</dbReference>
<name>A0A409WXT7_PSICY</name>
<keyword evidence="1" id="KW-0472">Membrane</keyword>
<gene>
    <name evidence="2" type="ORF">CVT25_004041</name>
</gene>
<proteinExistence type="predicted"/>
<keyword evidence="1" id="KW-0812">Transmembrane</keyword>
<evidence type="ECO:0000256" key="1">
    <source>
        <dbReference type="SAM" id="Phobius"/>
    </source>
</evidence>
<evidence type="ECO:0000313" key="3">
    <source>
        <dbReference type="Proteomes" id="UP000283269"/>
    </source>
</evidence>
<sequence length="481" mass="54279">MPDSPLPRPPYSRESKLGVNMDYASRSSTLFSVPSVYVSSSLTIQVTGADTNTASGDGCFTTIQESSLAIPEDWTMCVHPQGWVYFYNHSLSIVTDQNIRLPDVLRMTQESYSGYPLSELLEGMEVHLHVQAQKIAQKFEGNNGGIATFNLTINHNNCVASYEIADVMGDNSYRLGPKRLNRCRRLYWNYLWNHPSHVLTPARAVEDATDALTWFYTDNLISGVRSTVPFSKPECEELSRVVREISCPGNEKSIAKTVFLAWLLREVCSYRDAENWGQLTQKESQVFRREKLASNHSAYQPPPVILTILNFVINILCFGIPHTYRAHVKITSEYRGRLSSVQKNWENYIERLVREYSHFLLIMMTRSSRATVGFLAVPGIPEGAQVTATISTFASLGSIIVGVFSIWRHQANTTTADSFTYMHNVQHRYLGLYGHAILLSLPPTLLVWAILTFTVSVVVFVMNGVDEPEGTWAKVSTWTFY</sequence>
<dbReference type="InterPro" id="IPR001202">
    <property type="entry name" value="WW_dom"/>
</dbReference>
<keyword evidence="1" id="KW-1133">Transmembrane helix</keyword>
<dbReference type="AlphaFoldDB" id="A0A409WXT7"/>
<dbReference type="SUPFAM" id="SSF51045">
    <property type="entry name" value="WW domain"/>
    <property type="match status" value="1"/>
</dbReference>
<dbReference type="Proteomes" id="UP000283269">
    <property type="component" value="Unassembled WGS sequence"/>
</dbReference>
<dbReference type="InterPro" id="IPR036020">
    <property type="entry name" value="WW_dom_sf"/>
</dbReference>
<dbReference type="OrthoDB" id="3208379at2759"/>